<keyword evidence="14" id="KW-1185">Reference proteome</keyword>
<protein>
    <submittedName>
        <fullName evidence="13">CD276 antigen-like protein</fullName>
    </submittedName>
</protein>
<evidence type="ECO:0000256" key="4">
    <source>
        <dbReference type="ARBA" id="ARBA00022729"/>
    </source>
</evidence>
<dbReference type="InterPro" id="IPR036179">
    <property type="entry name" value="Ig-like_dom_sf"/>
</dbReference>
<organism evidence="13 14">
    <name type="scientific">Channa argus</name>
    <name type="common">Northern snakehead</name>
    <name type="synonym">Ophicephalus argus</name>
    <dbReference type="NCBI Taxonomy" id="215402"/>
    <lineage>
        <taxon>Eukaryota</taxon>
        <taxon>Metazoa</taxon>
        <taxon>Chordata</taxon>
        <taxon>Craniata</taxon>
        <taxon>Vertebrata</taxon>
        <taxon>Euteleostomi</taxon>
        <taxon>Actinopterygii</taxon>
        <taxon>Neopterygii</taxon>
        <taxon>Teleostei</taxon>
        <taxon>Neoteleostei</taxon>
        <taxon>Acanthomorphata</taxon>
        <taxon>Anabantaria</taxon>
        <taxon>Anabantiformes</taxon>
        <taxon>Channoidei</taxon>
        <taxon>Channidae</taxon>
        <taxon>Channa</taxon>
    </lineage>
</organism>
<dbReference type="InterPro" id="IPR051713">
    <property type="entry name" value="T-cell_Activation_Regulation"/>
</dbReference>
<dbReference type="Pfam" id="PF07686">
    <property type="entry name" value="V-set"/>
    <property type="match status" value="1"/>
</dbReference>
<name>A0A6G1PDL7_CHAAH</name>
<sequence length="173" mass="19344">MSDLMRFSVIYILVVFTLTAVSCQHQVISSFTGGNVLLPCVYERRDSSSNKVNVFWRDKYDDHVLDIIQNEADRQFQHQNFIDRVEGFPDQYKKGNFSIILKDLRQSDSGVYECFVEDVKQSVQLTVSGERAAAATSPAPGSSAHITAVTLNSLHLLLLSVLLCSVIQTLVTL</sequence>
<dbReference type="InterPro" id="IPR013783">
    <property type="entry name" value="Ig-like_fold"/>
</dbReference>
<evidence type="ECO:0000256" key="5">
    <source>
        <dbReference type="ARBA" id="ARBA00022989"/>
    </source>
</evidence>
<reference evidence="14" key="2">
    <citation type="submission" date="2019-02" db="EMBL/GenBank/DDBJ databases">
        <title>Opniocepnalus argus Var Kimnra genome.</title>
        <authorList>
            <person name="Zhou C."/>
            <person name="Xiao S."/>
        </authorList>
    </citation>
    <scope>NUCLEOTIDE SEQUENCE [LARGE SCALE GENOMIC DNA]</scope>
</reference>
<keyword evidence="3" id="KW-0812">Transmembrane</keyword>
<dbReference type="GO" id="GO:0031295">
    <property type="term" value="P:T cell costimulation"/>
    <property type="evidence" value="ECO:0007669"/>
    <property type="project" value="TreeGrafter"/>
</dbReference>
<evidence type="ECO:0000259" key="12">
    <source>
        <dbReference type="PROSITE" id="PS50835"/>
    </source>
</evidence>
<evidence type="ECO:0000256" key="1">
    <source>
        <dbReference type="ARBA" id="ARBA00004251"/>
    </source>
</evidence>
<keyword evidence="9" id="KW-0325">Glycoprotein</keyword>
<dbReference type="Gene3D" id="2.60.40.10">
    <property type="entry name" value="Immunoglobulins"/>
    <property type="match status" value="1"/>
</dbReference>
<accession>A0A6G1PDL7</accession>
<evidence type="ECO:0000256" key="8">
    <source>
        <dbReference type="ARBA" id="ARBA00023170"/>
    </source>
</evidence>
<dbReference type="InterPro" id="IPR003599">
    <property type="entry name" value="Ig_sub"/>
</dbReference>
<gene>
    <name evidence="13" type="ORF">EXN66_Car003965</name>
</gene>
<evidence type="ECO:0000256" key="11">
    <source>
        <dbReference type="SAM" id="SignalP"/>
    </source>
</evidence>
<reference evidence="13 14" key="1">
    <citation type="submission" date="2019-02" db="EMBL/GenBank/DDBJ databases">
        <title>Opniocepnalus argus genome.</title>
        <authorList>
            <person name="Zhou C."/>
            <person name="Xiao S."/>
        </authorList>
    </citation>
    <scope>NUCLEOTIDE SEQUENCE [LARGE SCALE GENOMIC DNA]</scope>
    <source>
        <strain evidence="13">OARG1902GOOAL</strain>
        <tissue evidence="13">Muscle</tissue>
    </source>
</reference>
<dbReference type="InterPro" id="IPR007110">
    <property type="entry name" value="Ig-like_dom"/>
</dbReference>
<dbReference type="PROSITE" id="PS50835">
    <property type="entry name" value="IG_LIKE"/>
    <property type="match status" value="1"/>
</dbReference>
<evidence type="ECO:0000256" key="6">
    <source>
        <dbReference type="ARBA" id="ARBA00023136"/>
    </source>
</evidence>
<evidence type="ECO:0000313" key="13">
    <source>
        <dbReference type="EMBL" id="KAF3688293.1"/>
    </source>
</evidence>
<feature type="signal peptide" evidence="11">
    <location>
        <begin position="1"/>
        <end position="23"/>
    </location>
</feature>
<keyword evidence="10" id="KW-0393">Immunoglobulin domain</keyword>
<evidence type="ECO:0000256" key="3">
    <source>
        <dbReference type="ARBA" id="ARBA00022692"/>
    </source>
</evidence>
<keyword evidence="7" id="KW-1015">Disulfide bond</keyword>
<dbReference type="Proteomes" id="UP000503349">
    <property type="component" value="Chromosome 4"/>
</dbReference>
<evidence type="ECO:0000313" key="14">
    <source>
        <dbReference type="Proteomes" id="UP000503349"/>
    </source>
</evidence>
<dbReference type="PANTHER" id="PTHR25466">
    <property type="entry name" value="T-LYMPHOCYTE ACTIVATION ANTIGEN"/>
    <property type="match status" value="1"/>
</dbReference>
<keyword evidence="4 11" id="KW-0732">Signal</keyword>
<evidence type="ECO:0000256" key="9">
    <source>
        <dbReference type="ARBA" id="ARBA00023180"/>
    </source>
</evidence>
<keyword evidence="6" id="KW-0472">Membrane</keyword>
<keyword evidence="5" id="KW-1133">Transmembrane helix</keyword>
<dbReference type="GO" id="GO:0007166">
    <property type="term" value="P:cell surface receptor signaling pathway"/>
    <property type="evidence" value="ECO:0007669"/>
    <property type="project" value="TreeGrafter"/>
</dbReference>
<keyword evidence="2" id="KW-1003">Cell membrane</keyword>
<dbReference type="AlphaFoldDB" id="A0A6G1PDL7"/>
<keyword evidence="8" id="KW-0675">Receptor</keyword>
<feature type="domain" description="Ig-like" evidence="12">
    <location>
        <begin position="33"/>
        <end position="126"/>
    </location>
</feature>
<proteinExistence type="predicted"/>
<dbReference type="GO" id="GO:0009897">
    <property type="term" value="C:external side of plasma membrane"/>
    <property type="evidence" value="ECO:0007669"/>
    <property type="project" value="TreeGrafter"/>
</dbReference>
<dbReference type="EMBL" id="CM015715">
    <property type="protein sequence ID" value="KAF3688293.1"/>
    <property type="molecule type" value="Genomic_DNA"/>
</dbReference>
<evidence type="ECO:0000256" key="7">
    <source>
        <dbReference type="ARBA" id="ARBA00023157"/>
    </source>
</evidence>
<dbReference type="SMART" id="SM00409">
    <property type="entry name" value="IG"/>
    <property type="match status" value="1"/>
</dbReference>
<dbReference type="GO" id="GO:0071222">
    <property type="term" value="P:cellular response to lipopolysaccharide"/>
    <property type="evidence" value="ECO:0007669"/>
    <property type="project" value="TreeGrafter"/>
</dbReference>
<dbReference type="GO" id="GO:0006955">
    <property type="term" value="P:immune response"/>
    <property type="evidence" value="ECO:0007669"/>
    <property type="project" value="TreeGrafter"/>
</dbReference>
<evidence type="ECO:0000256" key="2">
    <source>
        <dbReference type="ARBA" id="ARBA00022475"/>
    </source>
</evidence>
<feature type="chain" id="PRO_5026356471" evidence="11">
    <location>
        <begin position="24"/>
        <end position="173"/>
    </location>
</feature>
<evidence type="ECO:0000256" key="10">
    <source>
        <dbReference type="ARBA" id="ARBA00023319"/>
    </source>
</evidence>
<dbReference type="InterPro" id="IPR013106">
    <property type="entry name" value="Ig_V-set"/>
</dbReference>
<dbReference type="GO" id="GO:0042102">
    <property type="term" value="P:positive regulation of T cell proliferation"/>
    <property type="evidence" value="ECO:0007669"/>
    <property type="project" value="TreeGrafter"/>
</dbReference>
<dbReference type="PROSITE" id="PS51257">
    <property type="entry name" value="PROKAR_LIPOPROTEIN"/>
    <property type="match status" value="1"/>
</dbReference>
<dbReference type="PANTHER" id="PTHR25466:SF14">
    <property type="entry name" value="BUTYROPHILIN SUBFAMILY 2 MEMBER A2-LIKE-RELATED"/>
    <property type="match status" value="1"/>
</dbReference>
<dbReference type="SUPFAM" id="SSF48726">
    <property type="entry name" value="Immunoglobulin"/>
    <property type="match status" value="1"/>
</dbReference>
<comment type="subcellular location">
    <subcellularLocation>
        <location evidence="1">Cell membrane</location>
        <topology evidence="1">Single-pass type I membrane protein</topology>
    </subcellularLocation>
</comment>
<dbReference type="GO" id="GO:0042130">
    <property type="term" value="P:negative regulation of T cell proliferation"/>
    <property type="evidence" value="ECO:0007669"/>
    <property type="project" value="TreeGrafter"/>
</dbReference>